<keyword evidence="2" id="KW-1185">Reference proteome</keyword>
<protein>
    <submittedName>
        <fullName evidence="1">Uncharacterized protein</fullName>
    </submittedName>
</protein>
<sequence>MHNLGCFIGSAAQPGYIGGSACLQSIAMEGYWTVCYGKKFHPLRRGDKNVCWRRIH</sequence>
<accession>A0A2I0IXQ6</accession>
<reference evidence="1 2" key="1">
    <citation type="submission" date="2017-11" db="EMBL/GenBank/DDBJ databases">
        <title>De-novo sequencing of pomegranate (Punica granatum L.) genome.</title>
        <authorList>
            <person name="Akparov Z."/>
            <person name="Amiraslanov A."/>
            <person name="Hajiyeva S."/>
            <person name="Abbasov M."/>
            <person name="Kaur K."/>
            <person name="Hamwieh A."/>
            <person name="Solovyev V."/>
            <person name="Salamov A."/>
            <person name="Braich B."/>
            <person name="Kosarev P."/>
            <person name="Mahmoud A."/>
            <person name="Hajiyev E."/>
            <person name="Babayeva S."/>
            <person name="Izzatullayeva V."/>
            <person name="Mammadov A."/>
            <person name="Mammadov A."/>
            <person name="Sharifova S."/>
            <person name="Ojaghi J."/>
            <person name="Eynullazada K."/>
            <person name="Bayramov B."/>
            <person name="Abdulazimova A."/>
            <person name="Shahmuradov I."/>
        </authorList>
    </citation>
    <scope>NUCLEOTIDE SEQUENCE [LARGE SCALE GENOMIC DNA]</scope>
    <source>
        <strain evidence="2">cv. AG2017</strain>
        <tissue evidence="1">Leaf</tissue>
    </source>
</reference>
<dbReference type="EMBL" id="PGOL01002427">
    <property type="protein sequence ID" value="PKI48216.1"/>
    <property type="molecule type" value="Genomic_DNA"/>
</dbReference>
<organism evidence="1 2">
    <name type="scientific">Punica granatum</name>
    <name type="common">Pomegranate</name>
    <dbReference type="NCBI Taxonomy" id="22663"/>
    <lineage>
        <taxon>Eukaryota</taxon>
        <taxon>Viridiplantae</taxon>
        <taxon>Streptophyta</taxon>
        <taxon>Embryophyta</taxon>
        <taxon>Tracheophyta</taxon>
        <taxon>Spermatophyta</taxon>
        <taxon>Magnoliopsida</taxon>
        <taxon>eudicotyledons</taxon>
        <taxon>Gunneridae</taxon>
        <taxon>Pentapetalae</taxon>
        <taxon>rosids</taxon>
        <taxon>malvids</taxon>
        <taxon>Myrtales</taxon>
        <taxon>Lythraceae</taxon>
        <taxon>Punica</taxon>
    </lineage>
</organism>
<evidence type="ECO:0000313" key="1">
    <source>
        <dbReference type="EMBL" id="PKI48216.1"/>
    </source>
</evidence>
<evidence type="ECO:0000313" key="2">
    <source>
        <dbReference type="Proteomes" id="UP000233551"/>
    </source>
</evidence>
<dbReference type="Proteomes" id="UP000233551">
    <property type="component" value="Unassembled WGS sequence"/>
</dbReference>
<gene>
    <name evidence="1" type="ORF">CRG98_031403</name>
</gene>
<dbReference type="AlphaFoldDB" id="A0A2I0IXQ6"/>
<name>A0A2I0IXQ6_PUNGR</name>
<comment type="caution">
    <text evidence="1">The sequence shown here is derived from an EMBL/GenBank/DDBJ whole genome shotgun (WGS) entry which is preliminary data.</text>
</comment>
<proteinExistence type="predicted"/>